<sequence length="97" mass="10741">MLEVCVMNRVSSLSSRRTRASPSPLRRPRFASHKGPECASPRDQLDFATLLADQTLTSRPIGWPSPEVDTCCFWRGDLLARGAGKAGRKDACRPEIK</sequence>
<comment type="caution">
    <text evidence="2">The sequence shown here is derived from an EMBL/GenBank/DDBJ whole genome shotgun (WGS) entry which is preliminary data.</text>
</comment>
<evidence type="ECO:0000256" key="1">
    <source>
        <dbReference type="SAM" id="MobiDB-lite"/>
    </source>
</evidence>
<dbReference type="EMBL" id="VSRR010114671">
    <property type="protein sequence ID" value="MPC98575.1"/>
    <property type="molecule type" value="Genomic_DNA"/>
</dbReference>
<name>A0A5B7JVM0_PORTR</name>
<reference evidence="2 3" key="1">
    <citation type="submission" date="2019-05" db="EMBL/GenBank/DDBJ databases">
        <title>Another draft genome of Portunus trituberculatus and its Hox gene families provides insights of decapod evolution.</title>
        <authorList>
            <person name="Jeong J.-H."/>
            <person name="Song I."/>
            <person name="Kim S."/>
            <person name="Choi T."/>
            <person name="Kim D."/>
            <person name="Ryu S."/>
            <person name="Kim W."/>
        </authorList>
    </citation>
    <scope>NUCLEOTIDE SEQUENCE [LARGE SCALE GENOMIC DNA]</scope>
    <source>
        <tissue evidence="2">Muscle</tissue>
    </source>
</reference>
<dbReference type="AlphaFoldDB" id="A0A5B7JVM0"/>
<accession>A0A5B7JVM0</accession>
<evidence type="ECO:0000313" key="2">
    <source>
        <dbReference type="EMBL" id="MPC98575.1"/>
    </source>
</evidence>
<gene>
    <name evidence="2" type="ORF">E2C01_093949</name>
</gene>
<feature type="region of interest" description="Disordered" evidence="1">
    <location>
        <begin position="15"/>
        <end position="39"/>
    </location>
</feature>
<dbReference type="Proteomes" id="UP000324222">
    <property type="component" value="Unassembled WGS sequence"/>
</dbReference>
<organism evidence="2 3">
    <name type="scientific">Portunus trituberculatus</name>
    <name type="common">Swimming crab</name>
    <name type="synonym">Neptunus trituberculatus</name>
    <dbReference type="NCBI Taxonomy" id="210409"/>
    <lineage>
        <taxon>Eukaryota</taxon>
        <taxon>Metazoa</taxon>
        <taxon>Ecdysozoa</taxon>
        <taxon>Arthropoda</taxon>
        <taxon>Crustacea</taxon>
        <taxon>Multicrustacea</taxon>
        <taxon>Malacostraca</taxon>
        <taxon>Eumalacostraca</taxon>
        <taxon>Eucarida</taxon>
        <taxon>Decapoda</taxon>
        <taxon>Pleocyemata</taxon>
        <taxon>Brachyura</taxon>
        <taxon>Eubrachyura</taxon>
        <taxon>Portunoidea</taxon>
        <taxon>Portunidae</taxon>
        <taxon>Portuninae</taxon>
        <taxon>Portunus</taxon>
    </lineage>
</organism>
<evidence type="ECO:0000313" key="3">
    <source>
        <dbReference type="Proteomes" id="UP000324222"/>
    </source>
</evidence>
<proteinExistence type="predicted"/>
<keyword evidence="3" id="KW-1185">Reference proteome</keyword>
<protein>
    <submittedName>
        <fullName evidence="2">Uncharacterized protein</fullName>
    </submittedName>
</protein>